<reference evidence="1 2" key="1">
    <citation type="submission" date="2016-06" db="EMBL/GenBank/DDBJ databases">
        <title>Acetobacter pasteurianus NBRC 3188 whole genome sequencing project.</title>
        <authorList>
            <person name="Matsutani M."/>
            <person name="Shiwa Y."/>
            <person name="Okamoto-Kainuma A."/>
            <person name="Ishikawa M."/>
            <person name="Koizumi Y."/>
            <person name="Yoshikawa H."/>
            <person name="Yakushi T."/>
            <person name="Matsushita K."/>
        </authorList>
    </citation>
    <scope>NUCLEOTIDE SEQUENCE [LARGE SCALE GENOMIC DNA]</scope>
    <source>
        <strain evidence="1 2">NBRC 3188</strain>
    </source>
</reference>
<gene>
    <name evidence="1" type="ORF">NBRC3188_2731</name>
</gene>
<evidence type="ECO:0000313" key="2">
    <source>
        <dbReference type="Proteomes" id="UP000287300"/>
    </source>
</evidence>
<proteinExistence type="predicted"/>
<dbReference type="EMBL" id="BDES01000076">
    <property type="protein sequence ID" value="GCD54034.1"/>
    <property type="molecule type" value="Genomic_DNA"/>
</dbReference>
<organism evidence="1 2">
    <name type="scientific">Acetobacter pasteurianus NBRC 3188</name>
    <dbReference type="NCBI Taxonomy" id="1226663"/>
    <lineage>
        <taxon>Bacteria</taxon>
        <taxon>Pseudomonadati</taxon>
        <taxon>Pseudomonadota</taxon>
        <taxon>Alphaproteobacteria</taxon>
        <taxon>Acetobacterales</taxon>
        <taxon>Acetobacteraceae</taxon>
        <taxon>Acetobacter</taxon>
    </lineage>
</organism>
<protein>
    <submittedName>
        <fullName evidence="1">Uncharacterized protein</fullName>
    </submittedName>
</protein>
<dbReference type="AlphaFoldDB" id="A0A401WXM0"/>
<dbReference type="Proteomes" id="UP000287300">
    <property type="component" value="Unassembled WGS sequence"/>
</dbReference>
<evidence type="ECO:0000313" key="1">
    <source>
        <dbReference type="EMBL" id="GCD54034.1"/>
    </source>
</evidence>
<name>A0A401WXM0_ACEPA</name>
<dbReference type="RefSeq" id="WP_124296388.1">
    <property type="nucleotide sequence ID" value="NZ_BDES01000076.1"/>
</dbReference>
<comment type="caution">
    <text evidence="1">The sequence shown here is derived from an EMBL/GenBank/DDBJ whole genome shotgun (WGS) entry which is preliminary data.</text>
</comment>
<accession>A0A401WXM0</accession>
<sequence>MDWPESATVQWGRSGIVLSATKKSYETAFFEAFPNDGSSGFIRGEGKTLEEAEGAAFGSWQKYRKCIESGGHYWGRLRDRKAKNAKPYLNGGCFCRGCGSFQTAMKPIVRLGKWRDPLTELDLDSISSGYAGTNDQYGRTLFLKGRAAGINIPPSPNLNGLPKDKIREISAMYQIGCEKAVKDFWAENRERILSKSQTTGGIGLLLSDICIRSLDNLVSRNTQNNFPT</sequence>